<dbReference type="RefSeq" id="WP_309307202.1">
    <property type="nucleotide sequence ID" value="NZ_CP133594.1"/>
</dbReference>
<evidence type="ECO:0000256" key="1">
    <source>
        <dbReference type="ARBA" id="ARBA00022679"/>
    </source>
</evidence>
<evidence type="ECO:0000259" key="2">
    <source>
        <dbReference type="PROSITE" id="PS51186"/>
    </source>
</evidence>
<dbReference type="SUPFAM" id="SSF55729">
    <property type="entry name" value="Acyl-CoA N-acyltransferases (Nat)"/>
    <property type="match status" value="1"/>
</dbReference>
<organism evidence="3 4">
    <name type="scientific">Methanolobus mangrovi</name>
    <dbReference type="NCBI Taxonomy" id="3072977"/>
    <lineage>
        <taxon>Archaea</taxon>
        <taxon>Methanobacteriati</taxon>
        <taxon>Methanobacteriota</taxon>
        <taxon>Stenosarchaea group</taxon>
        <taxon>Methanomicrobia</taxon>
        <taxon>Methanosarcinales</taxon>
        <taxon>Methanosarcinaceae</taxon>
        <taxon>Methanolobus</taxon>
    </lineage>
</organism>
<feature type="domain" description="N-acetyltransferase" evidence="2">
    <location>
        <begin position="8"/>
        <end position="168"/>
    </location>
</feature>
<reference evidence="3" key="1">
    <citation type="submission" date="2023-08" db="EMBL/GenBank/DDBJ databases">
        <title>Methanolobus mangrovi sp. nov. and Methanolobus sediminis sp. nov, two novel methylotrophic methanogens isolated from mangrove sediments in China.</title>
        <authorList>
            <person name="Zhou J."/>
        </authorList>
    </citation>
    <scope>NUCLEOTIDE SEQUENCE</scope>
    <source>
        <strain evidence="3">FTZ2</strain>
    </source>
</reference>
<gene>
    <name evidence="3" type="ORF">RE476_08355</name>
</gene>
<dbReference type="KEGG" id="mmav:RE476_08355"/>
<dbReference type="CDD" id="cd04301">
    <property type="entry name" value="NAT_SF"/>
    <property type="match status" value="1"/>
</dbReference>
<evidence type="ECO:0000313" key="3">
    <source>
        <dbReference type="EMBL" id="WMW21416.1"/>
    </source>
</evidence>
<accession>A0AA51UGS3</accession>
<protein>
    <submittedName>
        <fullName evidence="3">GNAT family N-acetyltransferase</fullName>
    </submittedName>
</protein>
<dbReference type="AlphaFoldDB" id="A0AA51UGS3"/>
<dbReference type="GO" id="GO:0008080">
    <property type="term" value="F:N-acetyltransferase activity"/>
    <property type="evidence" value="ECO:0007669"/>
    <property type="project" value="InterPro"/>
</dbReference>
<dbReference type="InterPro" id="IPR000182">
    <property type="entry name" value="GNAT_dom"/>
</dbReference>
<name>A0AA51UGS3_9EURY</name>
<keyword evidence="4" id="KW-1185">Reference proteome</keyword>
<proteinExistence type="predicted"/>
<dbReference type="EMBL" id="CP133594">
    <property type="protein sequence ID" value="WMW21416.1"/>
    <property type="molecule type" value="Genomic_DNA"/>
</dbReference>
<dbReference type="GeneID" id="84230146"/>
<dbReference type="PROSITE" id="PS51186">
    <property type="entry name" value="GNAT"/>
    <property type="match status" value="1"/>
</dbReference>
<dbReference type="InterPro" id="IPR016181">
    <property type="entry name" value="Acyl_CoA_acyltransferase"/>
</dbReference>
<dbReference type="PANTHER" id="PTHR13947">
    <property type="entry name" value="GNAT FAMILY N-ACETYLTRANSFERASE"/>
    <property type="match status" value="1"/>
</dbReference>
<sequence length="181" mass="20868">MDPIFSINETSEADYLQVRRFIELVDTDFYPPLSERGGGIPERVDAGLDTPKGNFLVARLKERDSSDHTDGIVGMVGYTRNWKSDDSAYINFLATHPQHRNQGISRELCLRLEEFLGEQEIKRIYLCTWSSNPAAIKFYEKLGYYAYSVVLDDRGRGINTIYYKKDISIPMQNNNIRLDSR</sequence>
<dbReference type="InterPro" id="IPR050769">
    <property type="entry name" value="NAT_camello-type"/>
</dbReference>
<keyword evidence="1" id="KW-0808">Transferase</keyword>
<evidence type="ECO:0000313" key="4">
    <source>
        <dbReference type="Proteomes" id="UP001183006"/>
    </source>
</evidence>
<dbReference type="Pfam" id="PF00583">
    <property type="entry name" value="Acetyltransf_1"/>
    <property type="match status" value="1"/>
</dbReference>
<dbReference type="Gene3D" id="3.40.630.30">
    <property type="match status" value="1"/>
</dbReference>
<dbReference type="Proteomes" id="UP001183006">
    <property type="component" value="Chromosome"/>
</dbReference>
<dbReference type="PANTHER" id="PTHR13947:SF37">
    <property type="entry name" value="LD18367P"/>
    <property type="match status" value="1"/>
</dbReference>